<dbReference type="KEGG" id="samb:SAM23877_1862"/>
<feature type="region of interest" description="Disordered" evidence="1">
    <location>
        <begin position="285"/>
        <end position="357"/>
    </location>
</feature>
<feature type="region of interest" description="Disordered" evidence="1">
    <location>
        <begin position="850"/>
        <end position="870"/>
    </location>
</feature>
<sequence>MRLVTRFPAPLAGARVRARCRLVDGRLLAAFLGRDTRAAVAGAGTAAHAAEVAHGARQALEGVADLAGDDPELVGVTLGDLGEHLEVLVGEQLLVRVAGVDGLEDRAHGLCLALGAQGCGLRLTFGAQDLGLLLALGAQDLGLPDTLGLEDRGALVTVGAHLLLHRVLDGGGRFDGLELDAVDADAPLAGGLVEDAAQGRVDLLAGGQGPLQVHAADDVAERGDGQLLDGLDVAGDLVGRGAGVGHLVVDDGVDVDDQVVLGDDRLRREGDDLFAQVDAVADGVDERDHDVEARVQRPRVAAEALDDGGAGLWDDLDGLDQGDEDQHHQDDQDDDDRFHRGCPSPSPPRRSGRFRRPWLRALTTADPTAVEDLAGRVCQTAAHLGGCSVHLCPARSHDDRRRPLDVHDVHFLARLVGASGVERACRPDLSGELDPSAGAVDPLQHDGLSALQGVDSGGELRSLGAVPGGDGPYDGEEGDRDDDEDQYLDDEVGAEPGGDGGGDRAHGEHPELRHRGHDERDSERCRGDEPPHPCVDVVHTVMVGPREPPGTGRTGGGSGQREPLRGPAVAHLLDEERESEAEREVARGEFELQRAGGQHLALTDHQHVGEARGDLLDVVGDHDHRGGDRIAGEAAEAADEVLAAAEVETGGRLVQEQQLGVGHQGAGDQGALALALGEGPEPAVQVLGHAEAVEKGAGALFVDVLVLLLPAGGHAVGGGQHGLQDGLTLGQLVRHGDAGHADARAQFEDVGTGLAEGLAEDGGGAVAGVEVAGRDVEEGGLAGAVRAQDDPALALLDRPGDLVHQSPALADHGYVLKLQNIAHERVVSPCSVAGSGCRIRLWARAAAPVGAGPPGNLRHRSAAPFHRSGP</sequence>
<accession>A0A0K2APR4</accession>
<keyword evidence="2" id="KW-0067">ATP-binding</keyword>
<dbReference type="AlphaFoldDB" id="A0A0K2APR4"/>
<dbReference type="GO" id="GO:0005524">
    <property type="term" value="F:ATP binding"/>
    <property type="evidence" value="ECO:0007669"/>
    <property type="project" value="UniProtKB-KW"/>
</dbReference>
<keyword evidence="2" id="KW-0547">Nucleotide-binding</keyword>
<feature type="compositionally biased region" description="Acidic residues" evidence="1">
    <location>
        <begin position="473"/>
        <end position="493"/>
    </location>
</feature>
<name>A0A0K2APR4_STRA7</name>
<gene>
    <name evidence="2" type="ORF">SAM23877_1862</name>
</gene>
<evidence type="ECO:0000256" key="1">
    <source>
        <dbReference type="SAM" id="MobiDB-lite"/>
    </source>
</evidence>
<organism evidence="2 3">
    <name type="scientific">Streptomyces ambofaciens (strain ATCC 23877 / 3486 / DSM 40053 / JCM 4204 / NBRC 12836 / NRRL B-2516)</name>
    <dbReference type="NCBI Taxonomy" id="278992"/>
    <lineage>
        <taxon>Bacteria</taxon>
        <taxon>Bacillati</taxon>
        <taxon>Actinomycetota</taxon>
        <taxon>Actinomycetes</taxon>
        <taxon>Kitasatosporales</taxon>
        <taxon>Streptomycetaceae</taxon>
        <taxon>Streptomyces</taxon>
    </lineage>
</organism>
<dbReference type="Proteomes" id="UP000061018">
    <property type="component" value="Chromosome"/>
</dbReference>
<evidence type="ECO:0000313" key="3">
    <source>
        <dbReference type="Proteomes" id="UP000061018"/>
    </source>
</evidence>
<dbReference type="AntiFam" id="ANF00142">
    <property type="entry name" value="Shadow ORF (opposite yadG)"/>
</dbReference>
<feature type="compositionally biased region" description="Basic and acidic residues" evidence="1">
    <location>
        <begin position="501"/>
        <end position="531"/>
    </location>
</feature>
<protein>
    <submittedName>
        <fullName evidence="2">Putative ABC transporter ATP-binding protein (Modular protein)</fullName>
    </submittedName>
</protein>
<feature type="compositionally biased region" description="Basic and acidic residues" evidence="1">
    <location>
        <begin position="285"/>
        <end position="295"/>
    </location>
</feature>
<feature type="compositionally biased region" description="Acidic residues" evidence="1">
    <location>
        <begin position="314"/>
        <end position="323"/>
    </location>
</feature>
<dbReference type="EMBL" id="CP012382">
    <property type="protein sequence ID" value="AKZ54911.1"/>
    <property type="molecule type" value="Genomic_DNA"/>
</dbReference>
<reference evidence="3" key="1">
    <citation type="journal article" date="2015" name="J. Biotechnol.">
        <title>Complete genome sequence of Streptomyces ambofaciens ATCC 23877, the spiramycin producer.</title>
        <authorList>
            <person name="Thibessard A."/>
            <person name="Haas D."/>
            <person name="Gerbaud C."/>
            <person name="Aigle B."/>
            <person name="Lautru S."/>
            <person name="Pernodet J.L."/>
            <person name="Leblond P."/>
        </authorList>
    </citation>
    <scope>NUCLEOTIDE SEQUENCE [LARGE SCALE GENOMIC DNA]</scope>
    <source>
        <strain evidence="3">ATCC 23877 / 3486 / DSM 40053 / JCM 4204 / NBRC 12836 / NRRL B-2516</strain>
    </source>
</reference>
<proteinExistence type="predicted"/>
<feature type="region of interest" description="Disordered" evidence="1">
    <location>
        <begin position="427"/>
        <end position="563"/>
    </location>
</feature>
<evidence type="ECO:0000313" key="2">
    <source>
        <dbReference type="EMBL" id="AKZ54911.1"/>
    </source>
</evidence>